<evidence type="ECO:0000256" key="3">
    <source>
        <dbReference type="ARBA" id="ARBA00022692"/>
    </source>
</evidence>
<keyword evidence="11" id="KW-1185">Reference proteome</keyword>
<dbReference type="Proteomes" id="UP000784294">
    <property type="component" value="Unassembled WGS sequence"/>
</dbReference>
<evidence type="ECO:0000256" key="5">
    <source>
        <dbReference type="ARBA" id="ARBA00023136"/>
    </source>
</evidence>
<dbReference type="GO" id="GO:0047408">
    <property type="term" value="F:alkenylglycerophosphocholine hydrolase activity"/>
    <property type="evidence" value="ECO:0007669"/>
    <property type="project" value="UniProtKB-EC"/>
</dbReference>
<reference evidence="10" key="1">
    <citation type="submission" date="2018-11" db="EMBL/GenBank/DDBJ databases">
        <authorList>
            <consortium name="Pathogen Informatics"/>
        </authorList>
    </citation>
    <scope>NUCLEOTIDE SEQUENCE</scope>
</reference>
<evidence type="ECO:0000313" key="10">
    <source>
        <dbReference type="EMBL" id="VEL35261.1"/>
    </source>
</evidence>
<feature type="transmembrane region" description="Helical" evidence="9">
    <location>
        <begin position="99"/>
        <end position="117"/>
    </location>
</feature>
<evidence type="ECO:0000256" key="4">
    <source>
        <dbReference type="ARBA" id="ARBA00022989"/>
    </source>
</evidence>
<dbReference type="EMBL" id="CAAALY010249420">
    <property type="protein sequence ID" value="VEL35261.1"/>
    <property type="molecule type" value="Genomic_DNA"/>
</dbReference>
<comment type="catalytic activity">
    <reaction evidence="7">
        <text>a 1-O-(1Z-alkenyl)-sn-glycero-3-phosphoethanolamine + H2O = a 2,3-saturated aldehyde + sn-glycero-3-phosphoethanolamine</text>
        <dbReference type="Rhea" id="RHEA:16905"/>
        <dbReference type="ChEBI" id="CHEBI:15377"/>
        <dbReference type="ChEBI" id="CHEBI:73359"/>
        <dbReference type="ChEBI" id="CHEBI:77288"/>
        <dbReference type="ChEBI" id="CHEBI:143890"/>
        <dbReference type="EC" id="3.3.2.2"/>
    </reaction>
</comment>
<keyword evidence="4 9" id="KW-1133">Transmembrane helix</keyword>
<comment type="similarity">
    <text evidence="2">Belongs to the TMEM86 family.</text>
</comment>
<feature type="transmembrane region" description="Helical" evidence="9">
    <location>
        <begin position="124"/>
        <end position="144"/>
    </location>
</feature>
<evidence type="ECO:0000256" key="2">
    <source>
        <dbReference type="ARBA" id="ARBA00007375"/>
    </source>
</evidence>
<keyword evidence="5 9" id="KW-0472">Membrane</keyword>
<organism evidence="10 11">
    <name type="scientific">Protopolystoma xenopodis</name>
    <dbReference type="NCBI Taxonomy" id="117903"/>
    <lineage>
        <taxon>Eukaryota</taxon>
        <taxon>Metazoa</taxon>
        <taxon>Spiralia</taxon>
        <taxon>Lophotrochozoa</taxon>
        <taxon>Platyhelminthes</taxon>
        <taxon>Monogenea</taxon>
        <taxon>Polyopisthocotylea</taxon>
        <taxon>Polystomatidea</taxon>
        <taxon>Polystomatidae</taxon>
        <taxon>Protopolystoma</taxon>
    </lineage>
</organism>
<dbReference type="GO" id="GO:0016020">
    <property type="term" value="C:membrane"/>
    <property type="evidence" value="ECO:0007669"/>
    <property type="project" value="UniProtKB-SubCell"/>
</dbReference>
<dbReference type="EC" id="3.3.2.2" evidence="6"/>
<comment type="subcellular location">
    <subcellularLocation>
        <location evidence="1">Membrane</location>
        <topology evidence="1">Multi-pass membrane protein</topology>
    </subcellularLocation>
</comment>
<keyword evidence="3 9" id="KW-0812">Transmembrane</keyword>
<dbReference type="PANTHER" id="PTHR31885:SF6">
    <property type="entry name" value="GH04784P"/>
    <property type="match status" value="1"/>
</dbReference>
<dbReference type="OrthoDB" id="2133758at2759"/>
<evidence type="ECO:0000256" key="6">
    <source>
        <dbReference type="ARBA" id="ARBA00035673"/>
    </source>
</evidence>
<accession>A0A3S5CTD2</accession>
<dbReference type="InterPro" id="IPR012506">
    <property type="entry name" value="TMEM86B-like"/>
</dbReference>
<feature type="transmembrane region" description="Helical" evidence="9">
    <location>
        <begin position="21"/>
        <end position="44"/>
    </location>
</feature>
<evidence type="ECO:0000256" key="9">
    <source>
        <dbReference type="SAM" id="Phobius"/>
    </source>
</evidence>
<protein>
    <recommendedName>
        <fullName evidence="6">lysoplasmalogenase</fullName>
        <ecNumber evidence="6">3.3.2.2</ecNumber>
    </recommendedName>
</protein>
<comment type="caution">
    <text evidence="10">The sequence shown here is derived from an EMBL/GenBank/DDBJ whole genome shotgun (WGS) entry which is preliminary data.</text>
</comment>
<evidence type="ECO:0000313" key="11">
    <source>
        <dbReference type="Proteomes" id="UP000784294"/>
    </source>
</evidence>
<feature type="transmembrane region" description="Helical" evidence="9">
    <location>
        <begin position="188"/>
        <end position="208"/>
    </location>
</feature>
<comment type="catalytic activity">
    <reaction evidence="8">
        <text>a 1-O-(1Z-alkenyl)-sn-glycero-3-phosphocholine + H2O = a 2,3-saturated aldehyde + sn-glycerol 3-phosphocholine</text>
        <dbReference type="Rhea" id="RHEA:22544"/>
        <dbReference type="ChEBI" id="CHEBI:15377"/>
        <dbReference type="ChEBI" id="CHEBI:16870"/>
        <dbReference type="ChEBI" id="CHEBI:73359"/>
        <dbReference type="ChEBI" id="CHEBI:77287"/>
        <dbReference type="EC" id="3.3.2.2"/>
    </reaction>
</comment>
<sequence>MLPFLKTVGILFVIFPERAETLSFCLLKCAPIICLLTFVYMFGINSTHDGYYSHGIFVGLLCSLLGDFMLVWPSLFVPGTIAFGLSHCAYSWAFGMTPFYPYIFLFSLVPFTVTLAITSSMSTIIRLTCIIYSLALSNMLWRAWSRAHHESRITWTWTSLASFIGAFLFNLSDGLLAFELAYHPSINLYHGVLVTYYAAQMCITASIVDTRNDVWKRLRIDN</sequence>
<dbReference type="AlphaFoldDB" id="A0A3S5CTD2"/>
<dbReference type="PANTHER" id="PTHR31885">
    <property type="entry name" value="GH04784P"/>
    <property type="match status" value="1"/>
</dbReference>
<dbReference type="Pfam" id="PF07947">
    <property type="entry name" value="YhhN"/>
    <property type="match status" value="1"/>
</dbReference>
<evidence type="ECO:0000256" key="8">
    <source>
        <dbReference type="ARBA" id="ARBA00049560"/>
    </source>
</evidence>
<name>A0A3S5CTD2_9PLAT</name>
<proteinExistence type="inferred from homology"/>
<evidence type="ECO:0000256" key="1">
    <source>
        <dbReference type="ARBA" id="ARBA00004141"/>
    </source>
</evidence>
<gene>
    <name evidence="10" type="ORF">PXEA_LOCUS28701</name>
</gene>
<evidence type="ECO:0000256" key="7">
    <source>
        <dbReference type="ARBA" id="ARBA00049458"/>
    </source>
</evidence>
<feature type="transmembrane region" description="Helical" evidence="9">
    <location>
        <begin position="156"/>
        <end position="176"/>
    </location>
</feature>